<keyword evidence="2" id="KW-0223">Dioxygenase</keyword>
<organism evidence="2 3">
    <name type="scientific">Dongia rigui</name>
    <dbReference type="NCBI Taxonomy" id="940149"/>
    <lineage>
        <taxon>Bacteria</taxon>
        <taxon>Pseudomonadati</taxon>
        <taxon>Pseudomonadota</taxon>
        <taxon>Alphaproteobacteria</taxon>
        <taxon>Rhodospirillales</taxon>
        <taxon>Dongiaceae</taxon>
        <taxon>Dongia</taxon>
    </lineage>
</organism>
<dbReference type="Pfam" id="PF12973">
    <property type="entry name" value="Cupin_7"/>
    <property type="match status" value="1"/>
</dbReference>
<keyword evidence="3" id="KW-1185">Reference proteome</keyword>
<comment type="caution">
    <text evidence="2">The sequence shown here is derived from an EMBL/GenBank/DDBJ whole genome shotgun (WGS) entry which is preliminary data.</text>
</comment>
<dbReference type="EMBL" id="JAXCLX010000001">
    <property type="protein sequence ID" value="MDY0870425.1"/>
    <property type="molecule type" value="Genomic_DNA"/>
</dbReference>
<feature type="domain" description="ChrR-like cupin" evidence="1">
    <location>
        <begin position="16"/>
        <end position="114"/>
    </location>
</feature>
<gene>
    <name evidence="2" type="ORF">SMD31_00745</name>
</gene>
<dbReference type="GO" id="GO:0051213">
    <property type="term" value="F:dioxygenase activity"/>
    <property type="evidence" value="ECO:0007669"/>
    <property type="project" value="UniProtKB-KW"/>
</dbReference>
<dbReference type="SUPFAM" id="SSF51182">
    <property type="entry name" value="RmlC-like cupins"/>
    <property type="match status" value="1"/>
</dbReference>
<evidence type="ECO:0000259" key="1">
    <source>
        <dbReference type="Pfam" id="PF12973"/>
    </source>
</evidence>
<dbReference type="Proteomes" id="UP001271769">
    <property type="component" value="Unassembled WGS sequence"/>
</dbReference>
<dbReference type="CDD" id="cd20302">
    <property type="entry name" value="cupin_DAD"/>
    <property type="match status" value="1"/>
</dbReference>
<proteinExistence type="predicted"/>
<protein>
    <submittedName>
        <fullName evidence="2">2,4'-dihydroxyacetophenone dioxygenase family protein</fullName>
    </submittedName>
</protein>
<evidence type="ECO:0000313" key="3">
    <source>
        <dbReference type="Proteomes" id="UP001271769"/>
    </source>
</evidence>
<evidence type="ECO:0000313" key="2">
    <source>
        <dbReference type="EMBL" id="MDY0870425.1"/>
    </source>
</evidence>
<name>A0ABU5DTV6_9PROT</name>
<keyword evidence="2" id="KW-0560">Oxidoreductase</keyword>
<dbReference type="InterPro" id="IPR014710">
    <property type="entry name" value="RmlC-like_jellyroll"/>
</dbReference>
<dbReference type="InterPro" id="IPR011051">
    <property type="entry name" value="RmlC_Cupin_sf"/>
</dbReference>
<accession>A0ABU5DTV6</accession>
<dbReference type="Gene3D" id="2.60.120.10">
    <property type="entry name" value="Jelly Rolls"/>
    <property type="match status" value="1"/>
</dbReference>
<dbReference type="InterPro" id="IPR025979">
    <property type="entry name" value="ChrR-like_cupin_dom"/>
</dbReference>
<reference evidence="2 3" key="1">
    <citation type="journal article" date="2013" name="Antonie Van Leeuwenhoek">
        <title>Dongia rigui sp. nov., isolated from freshwater of a large wetland in Korea.</title>
        <authorList>
            <person name="Baik K.S."/>
            <person name="Hwang Y.M."/>
            <person name="Choi J.S."/>
            <person name="Kwon J."/>
            <person name="Seong C.N."/>
        </authorList>
    </citation>
    <scope>NUCLEOTIDE SEQUENCE [LARGE SCALE GENOMIC DNA]</scope>
    <source>
        <strain evidence="2 3">04SU4-P</strain>
    </source>
</reference>
<sequence length="158" mass="17944">MKFASVNVMSEIVQHVSEDDPLWVQLTDQVRLRPLMFDCTNGAWSNLLRVTPGGSLACHYHTAPVHAFVIDGAWRYLEHDWVAETGSFIYEPPGEVHTLVADEKRGMTTFFVTRGSLVYTDSDGRQIGFEDVFTRLERFRAHLSESGLDQTIADQLIR</sequence>
<dbReference type="RefSeq" id="WP_320498654.1">
    <property type="nucleotide sequence ID" value="NZ_JAXCLX010000001.1"/>
</dbReference>